<protein>
    <submittedName>
        <fullName evidence="1">Uncharacterized protein</fullName>
    </submittedName>
</protein>
<accession>A0ABV7N6V7</accession>
<comment type="caution">
    <text evidence="1">The sequence shown here is derived from an EMBL/GenBank/DDBJ whole genome shotgun (WGS) entry which is preliminary data.</text>
</comment>
<proteinExistence type="predicted"/>
<keyword evidence="2" id="KW-1185">Reference proteome</keyword>
<evidence type="ECO:0000313" key="2">
    <source>
        <dbReference type="Proteomes" id="UP001595637"/>
    </source>
</evidence>
<organism evidence="1 2">
    <name type="scientific">Salinicoccus sesuvii</name>
    <dbReference type="NCBI Taxonomy" id="868281"/>
    <lineage>
        <taxon>Bacteria</taxon>
        <taxon>Bacillati</taxon>
        <taxon>Bacillota</taxon>
        <taxon>Bacilli</taxon>
        <taxon>Bacillales</taxon>
        <taxon>Staphylococcaceae</taxon>
        <taxon>Salinicoccus</taxon>
    </lineage>
</organism>
<reference evidence="2" key="1">
    <citation type="journal article" date="2019" name="Int. J. Syst. Evol. Microbiol.">
        <title>The Global Catalogue of Microorganisms (GCM) 10K type strain sequencing project: providing services to taxonomists for standard genome sequencing and annotation.</title>
        <authorList>
            <consortium name="The Broad Institute Genomics Platform"/>
            <consortium name="The Broad Institute Genome Sequencing Center for Infectious Disease"/>
            <person name="Wu L."/>
            <person name="Ma J."/>
        </authorList>
    </citation>
    <scope>NUCLEOTIDE SEQUENCE [LARGE SCALE GENOMIC DNA]</scope>
    <source>
        <strain evidence="2">CCM 7756</strain>
    </source>
</reference>
<gene>
    <name evidence="1" type="ORF">ACFOEO_12085</name>
</gene>
<dbReference type="EMBL" id="JBHRVQ010000001">
    <property type="protein sequence ID" value="MFC3389320.1"/>
    <property type="molecule type" value="Genomic_DNA"/>
</dbReference>
<sequence>MGRFKIFVMVWEQKDNMIMANQVEFVDIGSNKDKLDTIIDLLNRKVKKGDKHNVACSLDVSYMDEEQPPDHNGIREMHHIGWFDGDWHEEVMFLIRDMDDKLI</sequence>
<evidence type="ECO:0000313" key="1">
    <source>
        <dbReference type="EMBL" id="MFC3389320.1"/>
    </source>
</evidence>
<name>A0ABV7N6V7_9STAP</name>
<dbReference type="RefSeq" id="WP_380656292.1">
    <property type="nucleotide sequence ID" value="NZ_JBHRVQ010000001.1"/>
</dbReference>
<dbReference type="Proteomes" id="UP001595637">
    <property type="component" value="Unassembled WGS sequence"/>
</dbReference>